<comment type="caution">
    <text evidence="8">The sequence shown here is derived from an EMBL/GenBank/DDBJ whole genome shotgun (WGS) entry which is preliminary data.</text>
</comment>
<keyword evidence="2" id="KW-0479">Metal-binding</keyword>
<keyword evidence="9" id="KW-1185">Reference proteome</keyword>
<dbReference type="SUPFAM" id="SSF51197">
    <property type="entry name" value="Clavaminate synthase-like"/>
    <property type="match status" value="1"/>
</dbReference>
<comment type="cofactor">
    <cofactor evidence="1">
        <name>Fe(2+)</name>
        <dbReference type="ChEBI" id="CHEBI:29033"/>
    </cofactor>
</comment>
<dbReference type="SMART" id="SM00558">
    <property type="entry name" value="JmjC"/>
    <property type="match status" value="1"/>
</dbReference>
<evidence type="ECO:0000256" key="4">
    <source>
        <dbReference type="ARBA" id="ARBA00023002"/>
    </source>
</evidence>
<accession>A0A368L760</accession>
<evidence type="ECO:0000313" key="8">
    <source>
        <dbReference type="EMBL" id="RCS59528.1"/>
    </source>
</evidence>
<feature type="region of interest" description="Disordered" evidence="6">
    <location>
        <begin position="1"/>
        <end position="22"/>
    </location>
</feature>
<dbReference type="OrthoDB" id="9764016at2"/>
<sequence>MPSKSKQPATSAPKKRLGTPAMLDSGAGNPLLNGLSINQFLYKHWHKKPLLIRQALSVAELTALQCDRERLLTLGQQEGVESRLIVAEGKQWQFTAQPSALPPLTQRQWTLLVQGMNLHHPPIAALLRRFRFLPDVRLDDIMVSYATDGGGVGPHFDSYDVFLLQLEGVRRWQISAQKDLTLKPNLPLKILQNFTVEDEWCLEPGDMLYLPPRYAHNGIAQGECITLSVGFRAPAFNELAQQFYTWLAEQLDIPGAVHDANLLTETAEPARIPGWLVEQFTQALRKAAPTAEDIQAFVGEYFSEPKATTFFSAPAKSLNLSQFKQRLQRDGLALSARSRLLYDADNIYFNGQSLYASGIERKLLTRLANQHTLSPTELVSVLTLPDFMAQLHDWYLSGWLLLGEGQESLAP</sequence>
<organism evidence="8 9">
    <name type="scientific">Parvibium lacunae</name>
    <dbReference type="NCBI Taxonomy" id="1888893"/>
    <lineage>
        <taxon>Bacteria</taxon>
        <taxon>Pseudomonadati</taxon>
        <taxon>Pseudomonadota</taxon>
        <taxon>Betaproteobacteria</taxon>
        <taxon>Burkholderiales</taxon>
        <taxon>Alcaligenaceae</taxon>
        <taxon>Parvibium</taxon>
    </lineage>
</organism>
<dbReference type="PANTHER" id="PTHR13096">
    <property type="entry name" value="MINA53 MYC INDUCED NUCLEAR ANTIGEN"/>
    <property type="match status" value="1"/>
</dbReference>
<evidence type="ECO:0000256" key="6">
    <source>
        <dbReference type="SAM" id="MobiDB-lite"/>
    </source>
</evidence>
<dbReference type="GO" id="GO:0046872">
    <property type="term" value="F:metal ion binding"/>
    <property type="evidence" value="ECO:0007669"/>
    <property type="project" value="UniProtKB-KW"/>
</dbReference>
<keyword evidence="5" id="KW-0408">Iron</keyword>
<keyword evidence="3" id="KW-0223">Dioxygenase</keyword>
<dbReference type="Pfam" id="PF08007">
    <property type="entry name" value="JmjC_2"/>
    <property type="match status" value="1"/>
</dbReference>
<protein>
    <submittedName>
        <fullName evidence="8">Cupin domain-containing protein</fullName>
    </submittedName>
</protein>
<dbReference type="InterPro" id="IPR039994">
    <property type="entry name" value="NO66-like"/>
</dbReference>
<proteinExistence type="predicted"/>
<dbReference type="AlphaFoldDB" id="A0A368L760"/>
<dbReference type="PROSITE" id="PS51184">
    <property type="entry name" value="JMJC"/>
    <property type="match status" value="1"/>
</dbReference>
<reference evidence="8 9" key="1">
    <citation type="journal article" date="2018" name="Int. J. Syst. Evol. Microbiol.">
        <title>Parvibium lacunae gen. nov., sp. nov., a new member of the family Alcaligenaceae isolated from a freshwater pond.</title>
        <authorList>
            <person name="Chen W.M."/>
            <person name="Xie P.B."/>
            <person name="Hsu M.Y."/>
            <person name="Sheu S.Y."/>
        </authorList>
    </citation>
    <scope>NUCLEOTIDE SEQUENCE [LARGE SCALE GENOMIC DNA]</scope>
    <source>
        <strain evidence="8 9">KMB9</strain>
    </source>
</reference>
<evidence type="ECO:0000256" key="3">
    <source>
        <dbReference type="ARBA" id="ARBA00022964"/>
    </source>
</evidence>
<dbReference type="InterPro" id="IPR003347">
    <property type="entry name" value="JmjC_dom"/>
</dbReference>
<evidence type="ECO:0000256" key="1">
    <source>
        <dbReference type="ARBA" id="ARBA00001954"/>
    </source>
</evidence>
<name>A0A368L760_9BURK</name>
<evidence type="ECO:0000256" key="2">
    <source>
        <dbReference type="ARBA" id="ARBA00022723"/>
    </source>
</evidence>
<evidence type="ECO:0000256" key="5">
    <source>
        <dbReference type="ARBA" id="ARBA00023004"/>
    </source>
</evidence>
<dbReference type="Gene3D" id="3.40.366.30">
    <property type="entry name" value="50S ribosomal protein L16 arginine hydroxylase, Chain A, Domain 2"/>
    <property type="match status" value="1"/>
</dbReference>
<evidence type="ECO:0000313" key="9">
    <source>
        <dbReference type="Proteomes" id="UP000252357"/>
    </source>
</evidence>
<dbReference type="PANTHER" id="PTHR13096:SF8">
    <property type="entry name" value="RIBOSOMAL OXYGENASE 1"/>
    <property type="match status" value="1"/>
</dbReference>
<dbReference type="Gene3D" id="2.60.120.650">
    <property type="entry name" value="Cupin"/>
    <property type="match status" value="1"/>
</dbReference>
<dbReference type="EMBL" id="QPGB01000001">
    <property type="protein sequence ID" value="RCS59528.1"/>
    <property type="molecule type" value="Genomic_DNA"/>
</dbReference>
<feature type="compositionally biased region" description="Polar residues" evidence="6">
    <location>
        <begin position="1"/>
        <end position="10"/>
    </location>
</feature>
<dbReference type="Proteomes" id="UP000252357">
    <property type="component" value="Unassembled WGS sequence"/>
</dbReference>
<dbReference type="InterPro" id="IPR046799">
    <property type="entry name" value="ROXA-like_wH"/>
</dbReference>
<evidence type="ECO:0000259" key="7">
    <source>
        <dbReference type="PROSITE" id="PS51184"/>
    </source>
</evidence>
<dbReference type="GO" id="GO:0016706">
    <property type="term" value="F:2-oxoglutarate-dependent dioxygenase activity"/>
    <property type="evidence" value="ECO:0007669"/>
    <property type="project" value="TreeGrafter"/>
</dbReference>
<feature type="domain" description="JmjC" evidence="7">
    <location>
        <begin position="122"/>
        <end position="248"/>
    </location>
</feature>
<keyword evidence="4" id="KW-0560">Oxidoreductase</keyword>
<dbReference type="Pfam" id="PF20514">
    <property type="entry name" value="WHD_ROXA"/>
    <property type="match status" value="1"/>
</dbReference>
<dbReference type="RefSeq" id="WP_114401678.1">
    <property type="nucleotide sequence ID" value="NZ_QPGB01000001.1"/>
</dbReference>
<gene>
    <name evidence="8" type="ORF">DU000_02030</name>
</gene>